<evidence type="ECO:0000256" key="1">
    <source>
        <dbReference type="ARBA" id="ARBA00004651"/>
    </source>
</evidence>
<gene>
    <name evidence="7" type="ORF">FTV88_2171</name>
</gene>
<feature type="transmembrane region" description="Helical" evidence="6">
    <location>
        <begin position="44"/>
        <end position="64"/>
    </location>
</feature>
<sequence length="522" mass="57135">MVTLLTYGALVLFVATVANRILAFFNQIVLMKYIGPETVGLFQMIFPIYILLLVLATAGIPVALTKKAAEEAAKGQWGNVRTYVIAALVSTVFMGTFVTIIAFFLPSFLFTEVVADVRAETAYLVLLPSILLIAISSVLRSFCQGLQSMEPTAIASFVEQVIRIVTGLTAALLLLPKGLEWAAAGVALGITLGELFGLLSLSFLSGPFLFRRLKTFWSHIHMPSTLSLRQAFFSLWPLAYPIAISRIITCLMLSVDAYLIPRTLQESGMSMAEATAAFGSFNGGAAPLVTIPTVFTIPLSISLIPGIAESWALQQRETVRYRTVKALRFTALVSWPIVAILFLAGGDIANLLFDLEGLGPSLRILAVGALFLYIHQTTTSILQGMGQVVFPLIVTVIASAVRAFAFIYLASSPDLGLEGVAWAYSISNFITALFHLAWFYHYLNISVHQWMFLFRPALGAILMMLSFYYLFGAMAEDHSLLMRLMLASVPSTLLYLVSLPLLGCLTKDDLSSLPGLRWLRRK</sequence>
<feature type="transmembrane region" description="Helical" evidence="6">
    <location>
        <begin position="288"/>
        <end position="308"/>
    </location>
</feature>
<dbReference type="InterPro" id="IPR024923">
    <property type="entry name" value="PG_synth_SpoVB"/>
</dbReference>
<name>A0A5Q2N325_9FIRM</name>
<dbReference type="Proteomes" id="UP000366051">
    <property type="component" value="Chromosome"/>
</dbReference>
<evidence type="ECO:0000256" key="5">
    <source>
        <dbReference type="ARBA" id="ARBA00023136"/>
    </source>
</evidence>
<keyword evidence="8" id="KW-1185">Reference proteome</keyword>
<dbReference type="Pfam" id="PF01943">
    <property type="entry name" value="Polysacc_synt"/>
    <property type="match status" value="1"/>
</dbReference>
<feature type="transmembrane region" description="Helical" evidence="6">
    <location>
        <begin position="231"/>
        <end position="255"/>
    </location>
</feature>
<comment type="subcellular location">
    <subcellularLocation>
        <location evidence="1">Cell membrane</location>
        <topology evidence="1">Multi-pass membrane protein</topology>
    </subcellularLocation>
</comment>
<dbReference type="KEGG" id="hcv:FTV88_2171"/>
<feature type="transmembrane region" description="Helical" evidence="6">
    <location>
        <begin position="122"/>
        <end position="142"/>
    </location>
</feature>
<reference evidence="8" key="1">
    <citation type="submission" date="2019-11" db="EMBL/GenBank/DDBJ databases">
        <title>Genome sequence of Heliorestis convoluta strain HH, an alkaliphilic and minimalistic phototrophic bacterium from a soda lake in Egypt.</title>
        <authorList>
            <person name="Dewey E.D."/>
            <person name="Stokes L.M."/>
            <person name="Burchell B.M."/>
            <person name="Shaffer K.N."/>
            <person name="Huntington A.M."/>
            <person name="Baker J.M."/>
            <person name="Nadendla S."/>
            <person name="Giglio M.G."/>
            <person name="Touchman J.W."/>
            <person name="Blankenship R.E."/>
            <person name="Madigan M.T."/>
            <person name="Sattley W.M."/>
        </authorList>
    </citation>
    <scope>NUCLEOTIDE SEQUENCE [LARGE SCALE GENOMIC DNA]</scope>
    <source>
        <strain evidence="8">HH</strain>
    </source>
</reference>
<dbReference type="PANTHER" id="PTHR30250">
    <property type="entry name" value="PST FAMILY PREDICTED COLANIC ACID TRANSPORTER"/>
    <property type="match status" value="1"/>
</dbReference>
<evidence type="ECO:0000256" key="6">
    <source>
        <dbReference type="SAM" id="Phobius"/>
    </source>
</evidence>
<evidence type="ECO:0000256" key="3">
    <source>
        <dbReference type="ARBA" id="ARBA00022692"/>
    </source>
</evidence>
<feature type="transmembrane region" description="Helical" evidence="6">
    <location>
        <begin position="421"/>
        <end position="440"/>
    </location>
</feature>
<feature type="transmembrane region" description="Helical" evidence="6">
    <location>
        <begin position="329"/>
        <end position="352"/>
    </location>
</feature>
<evidence type="ECO:0000313" key="7">
    <source>
        <dbReference type="EMBL" id="QGG48269.1"/>
    </source>
</evidence>
<dbReference type="AlphaFoldDB" id="A0A5Q2N325"/>
<evidence type="ECO:0000313" key="8">
    <source>
        <dbReference type="Proteomes" id="UP000366051"/>
    </source>
</evidence>
<dbReference type="EMBL" id="CP045875">
    <property type="protein sequence ID" value="QGG48269.1"/>
    <property type="molecule type" value="Genomic_DNA"/>
</dbReference>
<accession>A0A5Q2N325</accession>
<dbReference type="InterPro" id="IPR050833">
    <property type="entry name" value="Poly_Biosynth_Transport"/>
</dbReference>
<feature type="transmembrane region" description="Helical" evidence="6">
    <location>
        <begin position="388"/>
        <end position="409"/>
    </location>
</feature>
<keyword evidence="2" id="KW-1003">Cell membrane</keyword>
<feature type="transmembrane region" description="Helical" evidence="6">
    <location>
        <begin position="483"/>
        <end position="505"/>
    </location>
</feature>
<feature type="transmembrane region" description="Helical" evidence="6">
    <location>
        <begin position="154"/>
        <end position="175"/>
    </location>
</feature>
<dbReference type="GO" id="GO:0005886">
    <property type="term" value="C:plasma membrane"/>
    <property type="evidence" value="ECO:0007669"/>
    <property type="project" value="UniProtKB-SubCell"/>
</dbReference>
<feature type="transmembrane region" description="Helical" evidence="6">
    <location>
        <begin position="358"/>
        <end position="376"/>
    </location>
</feature>
<dbReference type="PIRSF" id="PIRSF038958">
    <property type="entry name" value="PG_synth_SpoVB"/>
    <property type="match status" value="1"/>
</dbReference>
<feature type="transmembrane region" description="Helical" evidence="6">
    <location>
        <begin position="452"/>
        <end position="471"/>
    </location>
</feature>
<feature type="transmembrane region" description="Helical" evidence="6">
    <location>
        <begin position="85"/>
        <end position="110"/>
    </location>
</feature>
<organism evidence="7 8">
    <name type="scientific">Heliorestis convoluta</name>
    <dbReference type="NCBI Taxonomy" id="356322"/>
    <lineage>
        <taxon>Bacteria</taxon>
        <taxon>Bacillati</taxon>
        <taxon>Bacillota</taxon>
        <taxon>Clostridia</taxon>
        <taxon>Eubacteriales</taxon>
        <taxon>Heliobacteriaceae</taxon>
        <taxon>Heliorestis</taxon>
    </lineage>
</organism>
<proteinExistence type="predicted"/>
<evidence type="ECO:0000256" key="4">
    <source>
        <dbReference type="ARBA" id="ARBA00022989"/>
    </source>
</evidence>
<protein>
    <submittedName>
        <fullName evidence="7">Polysaccharide biosynthesis protein</fullName>
    </submittedName>
</protein>
<dbReference type="CDD" id="cd13124">
    <property type="entry name" value="MATE_SpoVB_like"/>
    <property type="match status" value="1"/>
</dbReference>
<dbReference type="OrthoDB" id="9775950at2"/>
<keyword evidence="5 6" id="KW-0472">Membrane</keyword>
<keyword evidence="4 6" id="KW-1133">Transmembrane helix</keyword>
<feature type="transmembrane region" description="Helical" evidence="6">
    <location>
        <begin position="181"/>
        <end position="210"/>
    </location>
</feature>
<dbReference type="InterPro" id="IPR002797">
    <property type="entry name" value="Polysacc_synth"/>
</dbReference>
<dbReference type="PANTHER" id="PTHR30250:SF21">
    <property type="entry name" value="LIPID II FLIPPASE MURJ"/>
    <property type="match status" value="1"/>
</dbReference>
<evidence type="ECO:0000256" key="2">
    <source>
        <dbReference type="ARBA" id="ARBA00022475"/>
    </source>
</evidence>
<dbReference type="RefSeq" id="WP_153725494.1">
    <property type="nucleotide sequence ID" value="NZ_CP045875.1"/>
</dbReference>
<keyword evidence="3 6" id="KW-0812">Transmembrane</keyword>